<reference evidence="1 2" key="1">
    <citation type="submission" date="2019-11" db="EMBL/GenBank/DDBJ databases">
        <title>Description of Pedobacter sp. LMG 31462T.</title>
        <authorList>
            <person name="Carlier A."/>
            <person name="Qi S."/>
            <person name="Vandamme P."/>
        </authorList>
    </citation>
    <scope>NUCLEOTIDE SEQUENCE [LARGE SCALE GENOMIC DNA]</scope>
    <source>
        <strain evidence="1 2">LMG 31462</strain>
    </source>
</reference>
<dbReference type="RefSeq" id="WP_182955766.1">
    <property type="nucleotide sequence ID" value="NZ_WNXC01000002.1"/>
</dbReference>
<evidence type="ECO:0000313" key="1">
    <source>
        <dbReference type="EMBL" id="MBB2148962.1"/>
    </source>
</evidence>
<organism evidence="1 2">
    <name type="scientific">Pedobacter gandavensis</name>
    <dbReference type="NCBI Taxonomy" id="2679963"/>
    <lineage>
        <taxon>Bacteria</taxon>
        <taxon>Pseudomonadati</taxon>
        <taxon>Bacteroidota</taxon>
        <taxon>Sphingobacteriia</taxon>
        <taxon>Sphingobacteriales</taxon>
        <taxon>Sphingobacteriaceae</taxon>
        <taxon>Pedobacter</taxon>
    </lineage>
</organism>
<dbReference type="EMBL" id="WNXC01000002">
    <property type="protein sequence ID" value="MBB2148962.1"/>
    <property type="molecule type" value="Genomic_DNA"/>
</dbReference>
<accession>A0ABR6EVC0</accession>
<name>A0ABR6EVC0_9SPHI</name>
<protein>
    <submittedName>
        <fullName evidence="1">Uncharacterized protein</fullName>
    </submittedName>
</protein>
<sequence>MKKNHNHRVFKLIDKYVDAPERYSTKVINTNLSIPANFRMLCALTGVAPVKILSDFMWIVSSSYVKESACIKREAAIDYFIKCSYGQDYYHKDDLLNMLKELEAVRVVDEMMTGCSGDKLRLFYCFKNMQAPVWFKKWFNKSKRLESISVLDQY</sequence>
<gene>
    <name evidence="1" type="ORF">GM920_08550</name>
</gene>
<proteinExistence type="predicted"/>
<keyword evidence="2" id="KW-1185">Reference proteome</keyword>
<evidence type="ECO:0000313" key="2">
    <source>
        <dbReference type="Proteomes" id="UP000636110"/>
    </source>
</evidence>
<dbReference type="Proteomes" id="UP000636110">
    <property type="component" value="Unassembled WGS sequence"/>
</dbReference>
<comment type="caution">
    <text evidence="1">The sequence shown here is derived from an EMBL/GenBank/DDBJ whole genome shotgun (WGS) entry which is preliminary data.</text>
</comment>